<accession>A0A377PL56</accession>
<sequence length="50" mass="5591">MKHEHHVVQSPATPAEQLILLFHGVGDNPVSMEALASILPKRFHIHWLSA</sequence>
<dbReference type="InterPro" id="IPR029058">
    <property type="entry name" value="AB_hydrolase_fold"/>
</dbReference>
<dbReference type="AlphaFoldDB" id="A0A377PL56"/>
<dbReference type="InterPro" id="IPR003140">
    <property type="entry name" value="PLipase/COase/thioEstase"/>
</dbReference>
<gene>
    <name evidence="2" type="ORF">NCTC8105_03548</name>
</gene>
<feature type="domain" description="Phospholipase/carboxylesterase/thioesterase" evidence="1">
    <location>
        <begin position="3"/>
        <end position="49"/>
    </location>
</feature>
<dbReference type="Pfam" id="PF02230">
    <property type="entry name" value="Abhydrolase_2"/>
    <property type="match status" value="1"/>
</dbReference>
<evidence type="ECO:0000313" key="2">
    <source>
        <dbReference type="EMBL" id="STQ81368.1"/>
    </source>
</evidence>
<proteinExistence type="predicted"/>
<evidence type="ECO:0000259" key="1">
    <source>
        <dbReference type="Pfam" id="PF02230"/>
    </source>
</evidence>
<name>A0A377PL56_HAFAL</name>
<reference evidence="2 3" key="1">
    <citation type="submission" date="2018-06" db="EMBL/GenBank/DDBJ databases">
        <authorList>
            <consortium name="Pathogen Informatics"/>
            <person name="Doyle S."/>
        </authorList>
    </citation>
    <scope>NUCLEOTIDE SEQUENCE [LARGE SCALE GENOMIC DNA]</scope>
    <source>
        <strain evidence="2 3">NCTC8105</strain>
    </source>
</reference>
<dbReference type="Gene3D" id="3.40.50.1820">
    <property type="entry name" value="alpha/beta hydrolase"/>
    <property type="match status" value="1"/>
</dbReference>
<dbReference type="SUPFAM" id="SSF53474">
    <property type="entry name" value="alpha/beta-Hydrolases"/>
    <property type="match status" value="1"/>
</dbReference>
<protein>
    <submittedName>
        <fullName evidence="2">Putative hydrolase</fullName>
    </submittedName>
</protein>
<keyword evidence="2" id="KW-0378">Hydrolase</keyword>
<dbReference type="Proteomes" id="UP000254821">
    <property type="component" value="Unassembled WGS sequence"/>
</dbReference>
<evidence type="ECO:0000313" key="3">
    <source>
        <dbReference type="Proteomes" id="UP000254821"/>
    </source>
</evidence>
<dbReference type="EMBL" id="UGHP01000001">
    <property type="protein sequence ID" value="STQ81368.1"/>
    <property type="molecule type" value="Genomic_DNA"/>
</dbReference>
<organism evidence="2 3">
    <name type="scientific">Hafnia alvei</name>
    <dbReference type="NCBI Taxonomy" id="569"/>
    <lineage>
        <taxon>Bacteria</taxon>
        <taxon>Pseudomonadati</taxon>
        <taxon>Pseudomonadota</taxon>
        <taxon>Gammaproteobacteria</taxon>
        <taxon>Enterobacterales</taxon>
        <taxon>Hafniaceae</taxon>
        <taxon>Hafnia</taxon>
    </lineage>
</organism>
<dbReference type="GO" id="GO:0016787">
    <property type="term" value="F:hydrolase activity"/>
    <property type="evidence" value="ECO:0007669"/>
    <property type="project" value="UniProtKB-KW"/>
</dbReference>